<organism evidence="4">
    <name type="scientific">Leptospira ellisii</name>
    <dbReference type="NCBI Taxonomy" id="2023197"/>
    <lineage>
        <taxon>Bacteria</taxon>
        <taxon>Pseudomonadati</taxon>
        <taxon>Spirochaetota</taxon>
        <taxon>Spirochaetia</taxon>
        <taxon>Leptospirales</taxon>
        <taxon>Leptospiraceae</taxon>
        <taxon>Leptospira</taxon>
    </lineage>
</organism>
<feature type="transmembrane region" description="Helical" evidence="2">
    <location>
        <begin position="393"/>
        <end position="412"/>
    </location>
</feature>
<gene>
    <name evidence="3" type="ORF">CH379_003800</name>
    <name evidence="4" type="ORF">CH379_07195</name>
</gene>
<evidence type="ECO:0000313" key="5">
    <source>
        <dbReference type="Proteomes" id="UP000232122"/>
    </source>
</evidence>
<feature type="transmembrane region" description="Helical" evidence="2">
    <location>
        <begin position="336"/>
        <end position="359"/>
    </location>
</feature>
<feature type="transmembrane region" description="Helical" evidence="2">
    <location>
        <begin position="106"/>
        <end position="128"/>
    </location>
</feature>
<dbReference type="RefSeq" id="WP_100764856.1">
    <property type="nucleotide sequence ID" value="NZ_NPEF02000002.1"/>
</dbReference>
<feature type="transmembrane region" description="Helical" evidence="2">
    <location>
        <begin position="134"/>
        <end position="152"/>
    </location>
</feature>
<feature type="transmembrane region" description="Helical" evidence="2">
    <location>
        <begin position="766"/>
        <end position="785"/>
    </location>
</feature>
<evidence type="ECO:0000256" key="1">
    <source>
        <dbReference type="SAM" id="MobiDB-lite"/>
    </source>
</evidence>
<evidence type="ECO:0008006" key="6">
    <source>
        <dbReference type="Google" id="ProtNLM"/>
    </source>
</evidence>
<reference evidence="3" key="3">
    <citation type="submission" date="2023-10" db="EMBL/GenBank/DDBJ databases">
        <authorList>
            <person name="Picardeau M."/>
            <person name="Thibeaux R."/>
        </authorList>
    </citation>
    <scope>NUCLEOTIDE SEQUENCE</scope>
    <source>
        <strain evidence="3">ATI7-C-A5</strain>
    </source>
</reference>
<dbReference type="EMBL" id="NPEF01000055">
    <property type="protein sequence ID" value="PJZ93572.1"/>
    <property type="molecule type" value="Genomic_DNA"/>
</dbReference>
<reference evidence="3 5" key="2">
    <citation type="journal article" date="2018" name="Microb. Genom.">
        <title>Deciphering the unexplored Leptospira diversity from soils uncovers genomic evolution to virulence.</title>
        <authorList>
            <person name="Thibeaux R."/>
            <person name="Iraola G."/>
            <person name="Ferres I."/>
            <person name="Bierque E."/>
            <person name="Girault D."/>
            <person name="Soupe-Gilbert M.E."/>
            <person name="Picardeau M."/>
            <person name="Goarant C."/>
        </authorList>
    </citation>
    <scope>NUCLEOTIDE SEQUENCE [LARGE SCALE GENOMIC DNA]</scope>
    <source>
        <strain evidence="3 5">ATI7-C-A5</strain>
    </source>
</reference>
<dbReference type="Proteomes" id="UP000232122">
    <property type="component" value="Unassembled WGS sequence"/>
</dbReference>
<evidence type="ECO:0000313" key="4">
    <source>
        <dbReference type="EMBL" id="PJZ93572.1"/>
    </source>
</evidence>
<feature type="transmembrane region" description="Helical" evidence="2">
    <location>
        <begin position="306"/>
        <end position="324"/>
    </location>
</feature>
<protein>
    <recommendedName>
        <fullName evidence="6">Membrane protein 6-pyruvoyl-tetrahydropterin synthase-related domain-containing protein</fullName>
    </recommendedName>
</protein>
<keyword evidence="2" id="KW-0472">Membrane</keyword>
<accession>A0A2N0BAJ4</accession>
<feature type="transmembrane region" description="Helical" evidence="2">
    <location>
        <begin position="241"/>
        <end position="263"/>
    </location>
</feature>
<feature type="transmembrane region" description="Helical" evidence="2">
    <location>
        <begin position="78"/>
        <end position="99"/>
    </location>
</feature>
<comment type="caution">
    <text evidence="4">The sequence shown here is derived from an EMBL/GenBank/DDBJ whole genome shotgun (WGS) entry which is preliminary data.</text>
</comment>
<evidence type="ECO:0000256" key="2">
    <source>
        <dbReference type="SAM" id="Phobius"/>
    </source>
</evidence>
<feature type="region of interest" description="Disordered" evidence="1">
    <location>
        <begin position="499"/>
        <end position="518"/>
    </location>
</feature>
<evidence type="ECO:0000313" key="3">
    <source>
        <dbReference type="EMBL" id="MDV6234754.1"/>
    </source>
</evidence>
<dbReference type="AlphaFoldDB" id="A0A2N0BAJ4"/>
<sequence>MQIFRRKWKIPHAARKPLVFFLVFLFLTIEFRFLISDRVPDSVSLQNQFLIAQDYQTLFRNFLSSGYDRFMQGGSPTFYFQSPFFFFLVSFFHTFFLFFLPLEVSFNFGILLTLFLFSYAFLKLGFYILTESNLSPGNALLVLTGLLFYFLYPGDRTVGAGIVGVFQNSVSFSLGLGFSILALYYLEKFRHTGKMSSFAKNLTAGALVFYSHYEMSLFYVISLGVYFLFYKDEFSISEILLIFFLPFVFALPVLWNYFAYIPFQQNPPVSFPVNGLLSLLGEEFSDSISKPETLLHAVKSVFWEQYWIHLLFPVLFVVGIRLLFIRKLLPPISRFLIFGTLLFYWMATDSSLAMIFPWLHVKWYTALNVSLVFLTFSALVTARFFLKNLPPGRWKLFAGLILFLLGTFRFIITIPGSSSGMEDISQNPSEVWKQREEWNRIFSKTPDGVLIASEDVSGKSDADSRWISVLIRKTYHRNLILQNRFETAPPASPEEIVNLFPSQGPKQPPQKNRTSETHRAYEKENLARLFHRLLRDRGVSYVVFRSEALHRIAAASPESFEETEKRGEWTLWKLNVTRPAVEVLSQKPAALLPSAGSEAGRVSMEELSEFLLVTDMEDAILQNTINPIPVTREEYEADRDSFSGAVTIEERGSIFFREEEEKKKGPKSKVFAAVKAFDLSDRKENRTIYPYLWDNSRIVWSSPLPAEKVSETDGGKVCSPTVIRSGFFPLWKSVFGETVHRTLEGQSYFCSRSRDNTFVFYDIRSYFVTLIQFLLPMLFLGATFLNRRKSQN</sequence>
<name>A0A2N0BAJ4_9LEPT</name>
<feature type="transmembrane region" description="Helical" evidence="2">
    <location>
        <begin position="365"/>
        <end position="386"/>
    </location>
</feature>
<reference evidence="4" key="1">
    <citation type="submission" date="2017-07" db="EMBL/GenBank/DDBJ databases">
        <title>Leptospira spp. isolated from tropical soils.</title>
        <authorList>
            <person name="Thibeaux R."/>
            <person name="Iraola G."/>
            <person name="Ferres I."/>
            <person name="Bierque E."/>
            <person name="Girault D."/>
            <person name="Soupe-Gilbert M.-E."/>
            <person name="Picardeau M."/>
            <person name="Goarant C."/>
        </authorList>
    </citation>
    <scope>NUCLEOTIDE SEQUENCE [LARGE SCALE GENOMIC DNA]</scope>
    <source>
        <strain evidence="4">ATI7-C-A5</strain>
    </source>
</reference>
<proteinExistence type="predicted"/>
<keyword evidence="5" id="KW-1185">Reference proteome</keyword>
<feature type="transmembrane region" description="Helical" evidence="2">
    <location>
        <begin position="206"/>
        <end position="229"/>
    </location>
</feature>
<dbReference type="OrthoDB" id="310894at2"/>
<keyword evidence="2" id="KW-0812">Transmembrane</keyword>
<dbReference type="EMBL" id="NPEF02000002">
    <property type="protein sequence ID" value="MDV6234754.1"/>
    <property type="molecule type" value="Genomic_DNA"/>
</dbReference>
<feature type="transmembrane region" description="Helical" evidence="2">
    <location>
        <begin position="164"/>
        <end position="186"/>
    </location>
</feature>
<keyword evidence="2" id="KW-1133">Transmembrane helix</keyword>
<feature type="compositionally biased region" description="Polar residues" evidence="1">
    <location>
        <begin position="500"/>
        <end position="512"/>
    </location>
</feature>